<dbReference type="PIRSF" id="PIRSF036990">
    <property type="entry name" value="UCP036990_CBS_BON"/>
    <property type="match status" value="1"/>
</dbReference>
<dbReference type="PANTHER" id="PTHR43080:SF29">
    <property type="entry name" value="OS02G0818000 PROTEIN"/>
    <property type="match status" value="1"/>
</dbReference>
<dbReference type="Gene3D" id="3.10.580.10">
    <property type="entry name" value="CBS-domain"/>
    <property type="match status" value="1"/>
</dbReference>
<evidence type="ECO:0000313" key="2">
    <source>
        <dbReference type="EMBL" id="PXY22312.1"/>
    </source>
</evidence>
<proteinExistence type="predicted"/>
<dbReference type="Pfam" id="PF04972">
    <property type="entry name" value="BON"/>
    <property type="match status" value="1"/>
</dbReference>
<protein>
    <submittedName>
        <fullName evidence="2">Uncharacterized protein</fullName>
    </submittedName>
</protein>
<organism evidence="2 3">
    <name type="scientific">Prauserella muralis</name>
    <dbReference type="NCBI Taxonomy" id="588067"/>
    <lineage>
        <taxon>Bacteria</taxon>
        <taxon>Bacillati</taxon>
        <taxon>Actinomycetota</taxon>
        <taxon>Actinomycetes</taxon>
        <taxon>Pseudonocardiales</taxon>
        <taxon>Pseudonocardiaceae</taxon>
        <taxon>Prauserella</taxon>
    </lineage>
</organism>
<keyword evidence="1" id="KW-0129">CBS domain</keyword>
<dbReference type="PROSITE" id="PS50914">
    <property type="entry name" value="BON"/>
    <property type="match status" value="1"/>
</dbReference>
<accession>A0A2V4ANX7</accession>
<dbReference type="Pfam" id="PF00571">
    <property type="entry name" value="CBS"/>
    <property type="match status" value="2"/>
</dbReference>
<dbReference type="SUPFAM" id="SSF54631">
    <property type="entry name" value="CBS-domain pair"/>
    <property type="match status" value="1"/>
</dbReference>
<dbReference type="InterPro" id="IPR046342">
    <property type="entry name" value="CBS_dom_sf"/>
</dbReference>
<dbReference type="InterPro" id="IPR007055">
    <property type="entry name" value="BON_dom"/>
</dbReference>
<sequence>MNEHTTEPAVRTVMTAAPHTVGPDADFKTIAGLLAGKRISAVPVVDTEGGVLGVVSEADLLHHGDGGTRHRLLTGRGHRDRQRKATALRARELMTTPAITIGADEPVSAASQELRRHNLRRLLVVDDRNRLVGVVARRDLIGAFSRSDDDIRRAVAVDVFARVLLVEPDAVGIAVERGVVTLVGQLPRKSDTELAGRITRSLAGVIEVRNRLGYVWNDHPDGRRVGSRS</sequence>
<evidence type="ECO:0000313" key="3">
    <source>
        <dbReference type="Proteomes" id="UP000249915"/>
    </source>
</evidence>
<dbReference type="InterPro" id="IPR017080">
    <property type="entry name" value="UCP036990_CBS_BON"/>
</dbReference>
<dbReference type="InterPro" id="IPR000644">
    <property type="entry name" value="CBS_dom"/>
</dbReference>
<dbReference type="AlphaFoldDB" id="A0A2V4ANX7"/>
<dbReference type="SMART" id="SM00116">
    <property type="entry name" value="CBS"/>
    <property type="match status" value="2"/>
</dbReference>
<dbReference type="InterPro" id="IPR051257">
    <property type="entry name" value="Diverse_CBS-Domain"/>
</dbReference>
<dbReference type="Gene3D" id="3.30.1340.30">
    <property type="match status" value="1"/>
</dbReference>
<reference evidence="2 3" key="1">
    <citation type="submission" date="2016-07" db="EMBL/GenBank/DDBJ databases">
        <title>Draft genome sequence of Prauserella muralis DSM 45305, isolated from a mould-covered wall in an indoor environment.</title>
        <authorList>
            <person name="Ruckert C."/>
            <person name="Albersmeier A."/>
            <person name="Jiang C.-L."/>
            <person name="Jiang Y."/>
            <person name="Kalinowski J."/>
            <person name="Schneider O."/>
            <person name="Winkler A."/>
            <person name="Zotchev S.B."/>
        </authorList>
    </citation>
    <scope>NUCLEOTIDE SEQUENCE [LARGE SCALE GENOMIC DNA]</scope>
    <source>
        <strain evidence="2 3">DSM 45305</strain>
    </source>
</reference>
<evidence type="ECO:0000256" key="1">
    <source>
        <dbReference type="ARBA" id="ARBA00023122"/>
    </source>
</evidence>
<dbReference type="PANTHER" id="PTHR43080">
    <property type="entry name" value="CBS DOMAIN-CONTAINING PROTEIN CBSX3, MITOCHONDRIAL"/>
    <property type="match status" value="1"/>
</dbReference>
<name>A0A2V4ANX7_9PSEU</name>
<dbReference type="PROSITE" id="PS51371">
    <property type="entry name" value="CBS"/>
    <property type="match status" value="2"/>
</dbReference>
<dbReference type="Proteomes" id="UP000249915">
    <property type="component" value="Unassembled WGS sequence"/>
</dbReference>
<keyword evidence="3" id="KW-1185">Reference proteome</keyword>
<dbReference type="EMBL" id="MASW01000005">
    <property type="protein sequence ID" value="PXY22312.1"/>
    <property type="molecule type" value="Genomic_DNA"/>
</dbReference>
<gene>
    <name evidence="2" type="ORF">BAY60_20785</name>
</gene>
<comment type="caution">
    <text evidence="2">The sequence shown here is derived from an EMBL/GenBank/DDBJ whole genome shotgun (WGS) entry which is preliminary data.</text>
</comment>
<dbReference type="RefSeq" id="WP_245992743.1">
    <property type="nucleotide sequence ID" value="NZ_MASW01000005.1"/>
</dbReference>